<dbReference type="SMART" id="SM00642">
    <property type="entry name" value="Aamy"/>
    <property type="match status" value="1"/>
</dbReference>
<dbReference type="PROSITE" id="PS51257">
    <property type="entry name" value="PROKAR_LIPOPROTEIN"/>
    <property type="match status" value="1"/>
</dbReference>
<dbReference type="RefSeq" id="WP_243796661.1">
    <property type="nucleotide sequence ID" value="NZ_CP094669.1"/>
</dbReference>
<feature type="domain" description="Glycosyl hydrolase family 13 catalytic" evidence="2">
    <location>
        <begin position="61"/>
        <end position="383"/>
    </location>
</feature>
<feature type="chain" id="PRO_5046918569" evidence="1">
    <location>
        <begin position="23"/>
        <end position="482"/>
    </location>
</feature>
<reference evidence="3 4" key="1">
    <citation type="submission" date="2022-03" db="EMBL/GenBank/DDBJ databases">
        <title>Hymenobactersp. isolated from the air.</title>
        <authorList>
            <person name="Won M."/>
            <person name="Kwon S.-W."/>
        </authorList>
    </citation>
    <scope>NUCLEOTIDE SEQUENCE [LARGE SCALE GENOMIC DNA]</scope>
    <source>
        <strain evidence="3 4">KACC 21982</strain>
    </source>
</reference>
<keyword evidence="3" id="KW-0378">Hydrolase</keyword>
<dbReference type="PANTHER" id="PTHR47786">
    <property type="entry name" value="ALPHA-1,4-GLUCAN:MALTOSE-1-PHOSPHATE MALTOSYLTRANSFERASE"/>
    <property type="match status" value="1"/>
</dbReference>
<sequence>MLKPYLLLSGLLALLTSCNQNGSGTAAECGPAVPAAYTIRHPAWASNASIYEVNIRQYTPEGTFRAFEAHLPRLQQMGVGILWLMPVQPIGQLKRKGTLGSQYSIQNYRTVNPEFGTMADLRHLVDEAHKRGMHVILDWVANHTAWDSELAQEHPEWFTKTKQGQFRPPVADWQDVIDLDYSKPELRRYMTESMAFWLREADIDGYRCDVAGLVPTDFWNDTRQQLQKVKPVFMLAEWDELYPPTFIPKAEFDPNTKLLEKAFDMTYGLRLHTLLDSIAKGQKTTAHLDKYLADERRRYPAQVYLMHFTSSHDVNSWDGTEYERLGKNALPYAVLTATLPGMPMVYSGQEAALKKRLRFFDKDTIPWNDYPLQEFYTKLLTLKKNHPALRNGDPCSEFVRLPANASPDTYAFVRHKDAAEVLVVLNLGNKPHEFMMRELESGNFQELFTGQRIRLGATSKMLLTPHTYRVYERLPEQDKSWF</sequence>
<dbReference type="InterPro" id="IPR017853">
    <property type="entry name" value="GH"/>
</dbReference>
<feature type="signal peptide" evidence="1">
    <location>
        <begin position="1"/>
        <end position="22"/>
    </location>
</feature>
<gene>
    <name evidence="3" type="ORF">MTX78_16770</name>
</gene>
<keyword evidence="4" id="KW-1185">Reference proteome</keyword>
<evidence type="ECO:0000259" key="2">
    <source>
        <dbReference type="SMART" id="SM00642"/>
    </source>
</evidence>
<protein>
    <submittedName>
        <fullName evidence="3">Alpha-amylase family glycosyl hydrolase</fullName>
    </submittedName>
</protein>
<dbReference type="SUPFAM" id="SSF51011">
    <property type="entry name" value="Glycosyl hydrolase domain"/>
    <property type="match status" value="1"/>
</dbReference>
<dbReference type="Gene3D" id="3.20.20.80">
    <property type="entry name" value="Glycosidases"/>
    <property type="match status" value="1"/>
</dbReference>
<dbReference type="Gene3D" id="2.60.40.1180">
    <property type="entry name" value="Golgi alpha-mannosidase II"/>
    <property type="match status" value="1"/>
</dbReference>
<dbReference type="CDD" id="cd11313">
    <property type="entry name" value="AmyAc_arch_bac_AmyA"/>
    <property type="match status" value="1"/>
</dbReference>
<dbReference type="InterPro" id="IPR006047">
    <property type="entry name" value="GH13_cat_dom"/>
</dbReference>
<dbReference type="SUPFAM" id="SSF51445">
    <property type="entry name" value="(Trans)glycosidases"/>
    <property type="match status" value="1"/>
</dbReference>
<keyword evidence="1" id="KW-0732">Signal</keyword>
<evidence type="ECO:0000313" key="4">
    <source>
        <dbReference type="Proteomes" id="UP000831113"/>
    </source>
</evidence>
<dbReference type="PANTHER" id="PTHR47786:SF2">
    <property type="entry name" value="GLYCOSYL HYDROLASE FAMILY 13 CATALYTIC DOMAIN-CONTAINING PROTEIN"/>
    <property type="match status" value="1"/>
</dbReference>
<accession>A0ABY4CXL2</accession>
<dbReference type="GO" id="GO:0016787">
    <property type="term" value="F:hydrolase activity"/>
    <property type="evidence" value="ECO:0007669"/>
    <property type="project" value="UniProtKB-KW"/>
</dbReference>
<proteinExistence type="predicted"/>
<name>A0ABY4CXL2_9BACT</name>
<dbReference type="InterPro" id="IPR013780">
    <property type="entry name" value="Glyco_hydro_b"/>
</dbReference>
<dbReference type="Proteomes" id="UP000831113">
    <property type="component" value="Chromosome"/>
</dbReference>
<evidence type="ECO:0000256" key="1">
    <source>
        <dbReference type="SAM" id="SignalP"/>
    </source>
</evidence>
<dbReference type="Pfam" id="PF00128">
    <property type="entry name" value="Alpha-amylase"/>
    <property type="match status" value="1"/>
</dbReference>
<evidence type="ECO:0000313" key="3">
    <source>
        <dbReference type="EMBL" id="UOG73766.1"/>
    </source>
</evidence>
<organism evidence="3 4">
    <name type="scientific">Hymenobacter tibetensis</name>
    <dbReference type="NCBI Taxonomy" id="497967"/>
    <lineage>
        <taxon>Bacteria</taxon>
        <taxon>Pseudomonadati</taxon>
        <taxon>Bacteroidota</taxon>
        <taxon>Cytophagia</taxon>
        <taxon>Cytophagales</taxon>
        <taxon>Hymenobacteraceae</taxon>
        <taxon>Hymenobacter</taxon>
    </lineage>
</organism>
<dbReference type="EMBL" id="CP094669">
    <property type="protein sequence ID" value="UOG73766.1"/>
    <property type="molecule type" value="Genomic_DNA"/>
</dbReference>